<evidence type="ECO:0000313" key="2">
    <source>
        <dbReference type="Proteomes" id="UP000036958"/>
    </source>
</evidence>
<keyword evidence="2" id="KW-1185">Reference proteome</keyword>
<name>A0A0L8VFQ7_9BACT</name>
<organism evidence="1 2">
    <name type="scientific">Sunxiuqinia dokdonensis</name>
    <dbReference type="NCBI Taxonomy" id="1409788"/>
    <lineage>
        <taxon>Bacteria</taxon>
        <taxon>Pseudomonadati</taxon>
        <taxon>Bacteroidota</taxon>
        <taxon>Bacteroidia</taxon>
        <taxon>Marinilabiliales</taxon>
        <taxon>Prolixibacteraceae</taxon>
        <taxon>Sunxiuqinia</taxon>
    </lineage>
</organism>
<dbReference type="EMBL" id="LGIA01000008">
    <property type="protein sequence ID" value="KOH47017.1"/>
    <property type="molecule type" value="Genomic_DNA"/>
</dbReference>
<dbReference type="AlphaFoldDB" id="A0A0L8VFQ7"/>
<sequence length="39" mass="4746">MQKIVFHFFHLHAILHEAKARDEDRTFVQVYKQLTKTAF</sequence>
<comment type="caution">
    <text evidence="1">The sequence shown here is derived from an EMBL/GenBank/DDBJ whole genome shotgun (WGS) entry which is preliminary data.</text>
</comment>
<proteinExistence type="predicted"/>
<evidence type="ECO:0000313" key="1">
    <source>
        <dbReference type="EMBL" id="KOH47017.1"/>
    </source>
</evidence>
<reference evidence="2" key="1">
    <citation type="submission" date="2015-07" db="EMBL/GenBank/DDBJ databases">
        <title>Genome sequencing of Sunxiuqinia dokdonensis strain SK.</title>
        <authorList>
            <person name="Ahn S."/>
            <person name="Kim B.-C."/>
        </authorList>
    </citation>
    <scope>NUCLEOTIDE SEQUENCE [LARGE SCALE GENOMIC DNA]</scope>
    <source>
        <strain evidence="2">SK</strain>
    </source>
</reference>
<gene>
    <name evidence="1" type="ORF">NC99_01470</name>
</gene>
<dbReference type="Proteomes" id="UP000036958">
    <property type="component" value="Unassembled WGS sequence"/>
</dbReference>
<dbReference type="STRING" id="1409788.NC99_01470"/>
<protein>
    <submittedName>
        <fullName evidence="1">Uncharacterized protein</fullName>
    </submittedName>
</protein>
<accession>A0A0L8VFQ7</accession>